<reference evidence="1 2" key="1">
    <citation type="submission" date="2021-03" db="EMBL/GenBank/DDBJ databases">
        <title>Antimicrobial resistance genes in bacteria isolated from Japanese honey, and their potential for conferring macrolide and lincosamide resistance in the American foulbrood pathogen Paenibacillus larvae.</title>
        <authorList>
            <person name="Okamoto M."/>
            <person name="Kumagai M."/>
            <person name="Kanamori H."/>
            <person name="Takamatsu D."/>
        </authorList>
    </citation>
    <scope>NUCLEOTIDE SEQUENCE [LARGE SCALE GENOMIC DNA]</scope>
    <source>
        <strain evidence="1 2">J34TS1</strain>
    </source>
</reference>
<comment type="caution">
    <text evidence="1">The sequence shown here is derived from an EMBL/GenBank/DDBJ whole genome shotgun (WGS) entry which is preliminary data.</text>
</comment>
<dbReference type="EMBL" id="BORT01000035">
    <property type="protein sequence ID" value="GIO50599.1"/>
    <property type="molecule type" value="Genomic_DNA"/>
</dbReference>
<name>A0A919YH08_9BACL</name>
<dbReference type="RefSeq" id="WP_212980778.1">
    <property type="nucleotide sequence ID" value="NZ_AP025343.1"/>
</dbReference>
<accession>A0A919YH08</accession>
<sequence>MRYWTIQALESWEEAENSGYLEGNKDYLMYPEEYKWMIARMSKRLPNYDGSYPVWVWLKKPDMRGNNHFEGGGKCVRLTLDLDPEDVLLSDFDDWHCILNNTFNAVSEDEWDKFYAGELQMTKEQSWERIFDLELQRDPIWSGDAPRVLQGVTGKVTLDKVKKVEHFVARQQPKWM</sequence>
<evidence type="ECO:0008006" key="3">
    <source>
        <dbReference type="Google" id="ProtNLM"/>
    </source>
</evidence>
<proteinExistence type="predicted"/>
<evidence type="ECO:0000313" key="2">
    <source>
        <dbReference type="Proteomes" id="UP000682811"/>
    </source>
</evidence>
<keyword evidence="2" id="KW-1185">Reference proteome</keyword>
<dbReference type="Proteomes" id="UP000682811">
    <property type="component" value="Unassembled WGS sequence"/>
</dbReference>
<dbReference type="Pfam" id="PF12952">
    <property type="entry name" value="DUF3841"/>
    <property type="match status" value="1"/>
</dbReference>
<dbReference type="AlphaFoldDB" id="A0A919YH08"/>
<dbReference type="InterPro" id="IPR024211">
    <property type="entry name" value="DUF3841"/>
</dbReference>
<protein>
    <recommendedName>
        <fullName evidence="3">DUF3841 domain-containing protein</fullName>
    </recommendedName>
</protein>
<gene>
    <name evidence="1" type="ORF">J34TS1_53640</name>
</gene>
<evidence type="ECO:0000313" key="1">
    <source>
        <dbReference type="EMBL" id="GIO50599.1"/>
    </source>
</evidence>
<organism evidence="1 2">
    <name type="scientific">Paenibacillus azoreducens</name>
    <dbReference type="NCBI Taxonomy" id="116718"/>
    <lineage>
        <taxon>Bacteria</taxon>
        <taxon>Bacillati</taxon>
        <taxon>Bacillota</taxon>
        <taxon>Bacilli</taxon>
        <taxon>Bacillales</taxon>
        <taxon>Paenibacillaceae</taxon>
        <taxon>Paenibacillus</taxon>
    </lineage>
</organism>